<reference evidence="1" key="1">
    <citation type="submission" date="2011-04" db="EMBL/GenBank/DDBJ databases">
        <title>Evolution of plant cell wall degrading machinery underlies the functional diversity of forest fungi.</title>
        <authorList>
            <consortium name="US DOE Joint Genome Institute (JGI-PGF)"/>
            <person name="Eastwood D.C."/>
            <person name="Floudas D."/>
            <person name="Binder M."/>
            <person name="Majcherczyk A."/>
            <person name="Schneider P."/>
            <person name="Aerts A."/>
            <person name="Asiegbu F.O."/>
            <person name="Baker S.E."/>
            <person name="Barry K."/>
            <person name="Bendiksby M."/>
            <person name="Blumentritt M."/>
            <person name="Coutinho P.M."/>
            <person name="Cullen D."/>
            <person name="Cullen D."/>
            <person name="Gathman A."/>
            <person name="Goodell B."/>
            <person name="Henrissat B."/>
            <person name="Ihrmark K."/>
            <person name="Kauserud H."/>
            <person name="Kohler A."/>
            <person name="LaButti K."/>
            <person name="Lapidus A."/>
            <person name="Lavin J.L."/>
            <person name="Lee Y.-H."/>
            <person name="Lindquist E."/>
            <person name="Lilly W."/>
            <person name="Lucas S."/>
            <person name="Morin E."/>
            <person name="Murat C."/>
            <person name="Oguiza J.A."/>
            <person name="Park J."/>
            <person name="Pisabarro A.G."/>
            <person name="Riley R."/>
            <person name="Rosling A."/>
            <person name="Salamov A."/>
            <person name="Schmidt O."/>
            <person name="Schmutz J."/>
            <person name="Skrede I."/>
            <person name="Stenlid J."/>
            <person name="Wiebenga A."/>
            <person name="Xie X."/>
            <person name="Kues U."/>
            <person name="Hibbett D.S."/>
            <person name="Hoffmeister D."/>
            <person name="Hogberg N."/>
            <person name="Martin F."/>
            <person name="Grigoriev I.V."/>
            <person name="Watkinson S.C."/>
        </authorList>
    </citation>
    <scope>NUCLEOTIDE SEQUENCE</scope>
    <source>
        <strain evidence="1">S7.9</strain>
    </source>
</reference>
<dbReference type="AlphaFoldDB" id="F8NZK3"/>
<gene>
    <name evidence="1" type="ORF">SERLADRAFT_450314</name>
</gene>
<protein>
    <submittedName>
        <fullName evidence="1">Uncharacterized protein</fullName>
    </submittedName>
</protein>
<dbReference type="KEGG" id="sla:SERLADRAFT_450314"/>
<dbReference type="EMBL" id="GL945435">
    <property type="protein sequence ID" value="EGO24023.1"/>
    <property type="molecule type" value="Genomic_DNA"/>
</dbReference>
<dbReference type="GeneID" id="18816641"/>
<accession>F8NZK3</accession>
<evidence type="ECO:0000313" key="1">
    <source>
        <dbReference type="EMBL" id="EGO24023.1"/>
    </source>
</evidence>
<organism>
    <name type="scientific">Serpula lacrymans var. lacrymans (strain S7.9)</name>
    <name type="common">Dry rot fungus</name>
    <dbReference type="NCBI Taxonomy" id="578457"/>
    <lineage>
        <taxon>Eukaryota</taxon>
        <taxon>Fungi</taxon>
        <taxon>Dikarya</taxon>
        <taxon>Basidiomycota</taxon>
        <taxon>Agaricomycotina</taxon>
        <taxon>Agaricomycetes</taxon>
        <taxon>Agaricomycetidae</taxon>
        <taxon>Boletales</taxon>
        <taxon>Coniophorineae</taxon>
        <taxon>Serpulaceae</taxon>
        <taxon>Serpula</taxon>
    </lineage>
</organism>
<proteinExistence type="predicted"/>
<name>F8NZK3_SERL9</name>
<dbReference type="RefSeq" id="XP_007319785.1">
    <property type="nucleotide sequence ID" value="XM_007319723.1"/>
</dbReference>
<sequence length="60" mass="6869">MFIQTRKIPESYVGILRITHNLDQGSTPPTGLEQDERGGKWQVRELQVESILVNLNLVHI</sequence>
<dbReference type="HOGENOM" id="CLU_2943237_0_0_1"/>
<dbReference type="Proteomes" id="UP000008064">
    <property type="component" value="Unassembled WGS sequence"/>
</dbReference>